<protein>
    <submittedName>
        <fullName evidence="3">Uncharacterized protein</fullName>
    </submittedName>
</protein>
<accession>A0A915J6W2</accession>
<name>A0A915J6W2_ROMCU</name>
<sequence length="337" mass="38559">MLLAALLASPCSAEEYASVNNLLLRHAQTMKPEIRAAFYKCMWYRSDGNPKSRLTNWMNRIPECKPSFTSDPGTYVCNWFALRPIIFNEEFHMQTSVEEIQIDESNYTANRHSPLMDESTPIQLAGMDSETMTSDQMLTDISDESIIDQTRSMDVAPIEPPATITTTAPAMDPQIYLATPARGKTPSERTTRRREQHYKQKAREEAAKPSQATSTPKHKITTTKTAALATQPPPAHQADSHHSRHESCSRDNPHRRDTQQSQTTSRDTHQQERGDDILPHRTQSEQTGQVHTTGFYEEAHWRHFRQSPPELTNFISLLHRDAEIQRHLEAFENHCRL</sequence>
<dbReference type="WBParaSite" id="nRc.2.0.1.t22207-RA">
    <property type="protein sequence ID" value="nRc.2.0.1.t22207-RA"/>
    <property type="gene ID" value="nRc.2.0.1.g22207"/>
</dbReference>
<feature type="compositionally biased region" description="Basic and acidic residues" evidence="1">
    <location>
        <begin position="197"/>
        <end position="207"/>
    </location>
</feature>
<evidence type="ECO:0000313" key="2">
    <source>
        <dbReference type="Proteomes" id="UP000887565"/>
    </source>
</evidence>
<reference evidence="3" key="1">
    <citation type="submission" date="2022-11" db="UniProtKB">
        <authorList>
            <consortium name="WormBaseParasite"/>
        </authorList>
    </citation>
    <scope>IDENTIFICATION</scope>
</reference>
<evidence type="ECO:0000256" key="1">
    <source>
        <dbReference type="SAM" id="MobiDB-lite"/>
    </source>
</evidence>
<dbReference type="Proteomes" id="UP000887565">
    <property type="component" value="Unplaced"/>
</dbReference>
<feature type="compositionally biased region" description="Basic and acidic residues" evidence="1">
    <location>
        <begin position="266"/>
        <end position="283"/>
    </location>
</feature>
<proteinExistence type="predicted"/>
<evidence type="ECO:0000313" key="3">
    <source>
        <dbReference type="WBParaSite" id="nRc.2.0.1.t22207-RA"/>
    </source>
</evidence>
<keyword evidence="2" id="KW-1185">Reference proteome</keyword>
<feature type="region of interest" description="Disordered" evidence="1">
    <location>
        <begin position="164"/>
        <end position="289"/>
    </location>
</feature>
<organism evidence="2 3">
    <name type="scientific">Romanomermis culicivorax</name>
    <name type="common">Nematode worm</name>
    <dbReference type="NCBI Taxonomy" id="13658"/>
    <lineage>
        <taxon>Eukaryota</taxon>
        <taxon>Metazoa</taxon>
        <taxon>Ecdysozoa</taxon>
        <taxon>Nematoda</taxon>
        <taxon>Enoplea</taxon>
        <taxon>Dorylaimia</taxon>
        <taxon>Mermithida</taxon>
        <taxon>Mermithoidea</taxon>
        <taxon>Mermithidae</taxon>
        <taxon>Romanomermis</taxon>
    </lineage>
</organism>
<feature type="compositionally biased region" description="Basic and acidic residues" evidence="1">
    <location>
        <begin position="238"/>
        <end position="258"/>
    </location>
</feature>
<dbReference type="AlphaFoldDB" id="A0A915J6W2"/>